<dbReference type="EMBL" id="JAVDYE010000001">
    <property type="protein sequence ID" value="MDR7382173.1"/>
    <property type="molecule type" value="Genomic_DNA"/>
</dbReference>
<evidence type="ECO:0000313" key="3">
    <source>
        <dbReference type="Proteomes" id="UP001183585"/>
    </source>
</evidence>
<keyword evidence="1" id="KW-0812">Transmembrane</keyword>
<comment type="caution">
    <text evidence="2">The sequence shown here is derived from an EMBL/GenBank/DDBJ whole genome shotgun (WGS) entry which is preliminary data.</text>
</comment>
<dbReference type="Proteomes" id="UP001183585">
    <property type="component" value="Unassembled WGS sequence"/>
</dbReference>
<evidence type="ECO:0000313" key="2">
    <source>
        <dbReference type="EMBL" id="MDR7382173.1"/>
    </source>
</evidence>
<proteinExistence type="predicted"/>
<protein>
    <submittedName>
        <fullName evidence="2">CHASE2 domain-containing sensor protein</fullName>
    </submittedName>
</protein>
<gene>
    <name evidence="2" type="ORF">J2S48_001688</name>
</gene>
<keyword evidence="1" id="KW-1133">Transmembrane helix</keyword>
<reference evidence="2 3" key="1">
    <citation type="submission" date="2023-07" db="EMBL/GenBank/DDBJ databases">
        <title>Sequencing the genomes of 1000 actinobacteria strains.</title>
        <authorList>
            <person name="Klenk H.-P."/>
        </authorList>
    </citation>
    <scope>NUCLEOTIDE SEQUENCE [LARGE SCALE GENOMIC DNA]</scope>
    <source>
        <strain evidence="2 3">DSM 45554</strain>
    </source>
</reference>
<name>A0ABU2CLI5_9MICO</name>
<accession>A0ABU2CLI5</accession>
<keyword evidence="1" id="KW-0472">Membrane</keyword>
<evidence type="ECO:0000256" key="1">
    <source>
        <dbReference type="SAM" id="Phobius"/>
    </source>
</evidence>
<organism evidence="2 3">
    <name type="scientific">Promicromonospora iranensis</name>
    <dbReference type="NCBI Taxonomy" id="1105144"/>
    <lineage>
        <taxon>Bacteria</taxon>
        <taxon>Bacillati</taxon>
        <taxon>Actinomycetota</taxon>
        <taxon>Actinomycetes</taxon>
        <taxon>Micrococcales</taxon>
        <taxon>Promicromonosporaceae</taxon>
        <taxon>Promicromonospora</taxon>
    </lineage>
</organism>
<feature type="transmembrane region" description="Helical" evidence="1">
    <location>
        <begin position="26"/>
        <end position="52"/>
    </location>
</feature>
<sequence length="101" mass="10615">MTLLIVATALLGEVCARRVQRTAGKLLVVSLVSAALLFGTAALLSTLGSAFLTDWSSMSLSLLPGWLLAGAGPRFWSWIAELDAAAAELDAEPAEMAQELR</sequence>
<dbReference type="RefSeq" id="WP_310242979.1">
    <property type="nucleotide sequence ID" value="NZ_JAVDYE010000001.1"/>
</dbReference>
<keyword evidence="3" id="KW-1185">Reference proteome</keyword>